<evidence type="ECO:0000256" key="1">
    <source>
        <dbReference type="SAM" id="SignalP"/>
    </source>
</evidence>
<dbReference type="EMBL" id="JAHLJV010000023">
    <property type="protein sequence ID" value="KAK1593789.1"/>
    <property type="molecule type" value="Genomic_DNA"/>
</dbReference>
<comment type="caution">
    <text evidence="2">The sequence shown here is derived from an EMBL/GenBank/DDBJ whole genome shotgun (WGS) entry which is preliminary data.</text>
</comment>
<name>A0AAD8Q2T7_9PEZI</name>
<feature type="signal peptide" evidence="1">
    <location>
        <begin position="1"/>
        <end position="17"/>
    </location>
</feature>
<gene>
    <name evidence="2" type="ORF">LY79DRAFT_513681</name>
</gene>
<protein>
    <submittedName>
        <fullName evidence="2">EC87 protein</fullName>
    </submittedName>
</protein>
<dbReference type="GeneID" id="85438761"/>
<reference evidence="2" key="1">
    <citation type="submission" date="2021-06" db="EMBL/GenBank/DDBJ databases">
        <title>Comparative genomics, transcriptomics and evolutionary studies reveal genomic signatures of adaptation to plant cell wall in hemibiotrophic fungi.</title>
        <authorList>
            <consortium name="DOE Joint Genome Institute"/>
            <person name="Baroncelli R."/>
            <person name="Diaz J.F."/>
            <person name="Benocci T."/>
            <person name="Peng M."/>
            <person name="Battaglia E."/>
            <person name="Haridas S."/>
            <person name="Andreopoulos W."/>
            <person name="Labutti K."/>
            <person name="Pangilinan J."/>
            <person name="Floch G.L."/>
            <person name="Makela M.R."/>
            <person name="Henrissat B."/>
            <person name="Grigoriev I.V."/>
            <person name="Crouch J.A."/>
            <person name="De Vries R.P."/>
            <person name="Sukno S.A."/>
            <person name="Thon M.R."/>
        </authorList>
    </citation>
    <scope>NUCLEOTIDE SEQUENCE</scope>
    <source>
        <strain evidence="2">CBS 125086</strain>
    </source>
</reference>
<evidence type="ECO:0000313" key="2">
    <source>
        <dbReference type="EMBL" id="KAK1593789.1"/>
    </source>
</evidence>
<keyword evidence="3" id="KW-1185">Reference proteome</keyword>
<proteinExistence type="predicted"/>
<organism evidence="2 3">
    <name type="scientific">Colletotrichum navitas</name>
    <dbReference type="NCBI Taxonomy" id="681940"/>
    <lineage>
        <taxon>Eukaryota</taxon>
        <taxon>Fungi</taxon>
        <taxon>Dikarya</taxon>
        <taxon>Ascomycota</taxon>
        <taxon>Pezizomycotina</taxon>
        <taxon>Sordariomycetes</taxon>
        <taxon>Hypocreomycetidae</taxon>
        <taxon>Glomerellales</taxon>
        <taxon>Glomerellaceae</taxon>
        <taxon>Colletotrichum</taxon>
        <taxon>Colletotrichum graminicola species complex</taxon>
    </lineage>
</organism>
<feature type="chain" id="PRO_5042244738" evidence="1">
    <location>
        <begin position="18"/>
        <end position="64"/>
    </location>
</feature>
<dbReference type="AlphaFoldDB" id="A0AAD8Q2T7"/>
<keyword evidence="1" id="KW-0732">Signal</keyword>
<dbReference type="Proteomes" id="UP001230504">
    <property type="component" value="Unassembled WGS sequence"/>
</dbReference>
<dbReference type="RefSeq" id="XP_060415055.1">
    <property type="nucleotide sequence ID" value="XM_060554521.1"/>
</dbReference>
<evidence type="ECO:0000313" key="3">
    <source>
        <dbReference type="Proteomes" id="UP001230504"/>
    </source>
</evidence>
<accession>A0AAD8Q2T7</accession>
<sequence length="64" mass="6348">MRATLAVVTLLAAGAAAFFDGPCTDTECGAPDQAAVNCEADGRVCVPFPVVSVEGRTGCACSIA</sequence>